<feature type="transmembrane region" description="Helical" evidence="1">
    <location>
        <begin position="6"/>
        <end position="30"/>
    </location>
</feature>
<keyword evidence="1" id="KW-1133">Transmembrane helix</keyword>
<accession>A0A820QHU8</accession>
<dbReference type="Proteomes" id="UP000663881">
    <property type="component" value="Unassembled WGS sequence"/>
</dbReference>
<dbReference type="AlphaFoldDB" id="A0A820QHU8"/>
<comment type="caution">
    <text evidence="2">The sequence shown here is derived from an EMBL/GenBank/DDBJ whole genome shotgun (WGS) entry which is preliminary data.</text>
</comment>
<feature type="non-terminal residue" evidence="2">
    <location>
        <position position="1"/>
    </location>
</feature>
<protein>
    <submittedName>
        <fullName evidence="2">Uncharacterized protein</fullName>
    </submittedName>
</protein>
<evidence type="ECO:0000256" key="1">
    <source>
        <dbReference type="SAM" id="Phobius"/>
    </source>
</evidence>
<evidence type="ECO:0000313" key="2">
    <source>
        <dbReference type="EMBL" id="CAF4421817.1"/>
    </source>
</evidence>
<organism evidence="2 3">
    <name type="scientific">Adineta steineri</name>
    <dbReference type="NCBI Taxonomy" id="433720"/>
    <lineage>
        <taxon>Eukaryota</taxon>
        <taxon>Metazoa</taxon>
        <taxon>Spiralia</taxon>
        <taxon>Gnathifera</taxon>
        <taxon>Rotifera</taxon>
        <taxon>Eurotatoria</taxon>
        <taxon>Bdelloidea</taxon>
        <taxon>Adinetida</taxon>
        <taxon>Adinetidae</taxon>
        <taxon>Adineta</taxon>
    </lineage>
</organism>
<sequence length="52" mass="6003">MAAANQRYLLLTLFIVGYVSYSVSTVVARARRHYYTHKKRGARQQMPSGQEK</sequence>
<dbReference type="EMBL" id="CAJOAY010030836">
    <property type="protein sequence ID" value="CAF4421817.1"/>
    <property type="molecule type" value="Genomic_DNA"/>
</dbReference>
<keyword evidence="1" id="KW-0812">Transmembrane</keyword>
<keyword evidence="1" id="KW-0472">Membrane</keyword>
<gene>
    <name evidence="2" type="ORF">OKA104_LOCUS52566</name>
</gene>
<name>A0A820QHU8_9BILA</name>
<proteinExistence type="predicted"/>
<evidence type="ECO:0000313" key="3">
    <source>
        <dbReference type="Proteomes" id="UP000663881"/>
    </source>
</evidence>
<reference evidence="2" key="1">
    <citation type="submission" date="2021-02" db="EMBL/GenBank/DDBJ databases">
        <authorList>
            <person name="Nowell W R."/>
        </authorList>
    </citation>
    <scope>NUCLEOTIDE SEQUENCE</scope>
</reference>